<name>A0ACB9RD83_9MYRT</name>
<evidence type="ECO:0000313" key="2">
    <source>
        <dbReference type="Proteomes" id="UP001057402"/>
    </source>
</evidence>
<gene>
    <name evidence="1" type="ORF">MLD38_014787</name>
</gene>
<keyword evidence="2" id="KW-1185">Reference proteome</keyword>
<organism evidence="1 2">
    <name type="scientific">Melastoma candidum</name>
    <dbReference type="NCBI Taxonomy" id="119954"/>
    <lineage>
        <taxon>Eukaryota</taxon>
        <taxon>Viridiplantae</taxon>
        <taxon>Streptophyta</taxon>
        <taxon>Embryophyta</taxon>
        <taxon>Tracheophyta</taxon>
        <taxon>Spermatophyta</taxon>
        <taxon>Magnoliopsida</taxon>
        <taxon>eudicotyledons</taxon>
        <taxon>Gunneridae</taxon>
        <taxon>Pentapetalae</taxon>
        <taxon>rosids</taxon>
        <taxon>malvids</taxon>
        <taxon>Myrtales</taxon>
        <taxon>Melastomataceae</taxon>
        <taxon>Melastomatoideae</taxon>
        <taxon>Melastomateae</taxon>
        <taxon>Melastoma</taxon>
    </lineage>
</organism>
<reference evidence="2" key="1">
    <citation type="journal article" date="2023" name="Front. Plant Sci.">
        <title>Chromosomal-level genome assembly of Melastoma candidum provides insights into trichome evolution.</title>
        <authorList>
            <person name="Zhong Y."/>
            <person name="Wu W."/>
            <person name="Sun C."/>
            <person name="Zou P."/>
            <person name="Liu Y."/>
            <person name="Dai S."/>
            <person name="Zhou R."/>
        </authorList>
    </citation>
    <scope>NUCLEOTIDE SEQUENCE [LARGE SCALE GENOMIC DNA]</scope>
</reference>
<protein>
    <submittedName>
        <fullName evidence="1">Uncharacterized protein</fullName>
    </submittedName>
</protein>
<proteinExistence type="predicted"/>
<evidence type="ECO:0000313" key="1">
    <source>
        <dbReference type="EMBL" id="KAI4377101.1"/>
    </source>
</evidence>
<dbReference type="EMBL" id="CM042883">
    <property type="protein sequence ID" value="KAI4377101.1"/>
    <property type="molecule type" value="Genomic_DNA"/>
</dbReference>
<dbReference type="Proteomes" id="UP001057402">
    <property type="component" value="Chromosome 4"/>
</dbReference>
<sequence length="592" mass="65816">MEITKENQGRFEKGRPNKKGGVKTLPFIIVNEVFEKVAGYGLHANMILYLTKEYHYSKADGTSLLYLWFAFSNFMPVVGAFLSDSYLGRFRVLASASLVNLVGLILLWLTAVLRDARPPPCDKSTKACPSASVEQQMLLFSAFALMAIGAGGIRPCSIAFGADQINDPEHPKNERRMQTYFSWYYASACLSIMVSVTVIVYIQNAKGWKVGFGVPVVLMFLAAVLFFVGASMYVKLPPNRSLLGGFAQVIVASWKKRCLTPSSKSSGQWNYYHKGSKVDRPTDKLRFLNKACMIVNAKKELDSNGLAVDPWYLCTVRKVEELKAIIRVLPIWSTGIVVAVIIAQQSFPVFQASTMDRRITSRFSIPAGSFGVFGILTITIWVLIYDRAIVPLTVKLTKRPGGLTLKQRMGIGLSISCLSMMVAALVEQRRRATAIREGYLDNPDSVISMSALWMAPQHCLMGLAEAFFAIGQIEFYYSEFPKWMASIAMALLAFGIAVGSLVGSQMVRIIKDLSSRGGNQNWLSDNLNRGHYDRYYWVLTGLTVANLLYYLVCSWAYGSCNDPGAWDEEDLNHTVGDSDHSDKIRSPLVIHT</sequence>
<accession>A0ACB9RD83</accession>
<comment type="caution">
    <text evidence="1">The sequence shown here is derived from an EMBL/GenBank/DDBJ whole genome shotgun (WGS) entry which is preliminary data.</text>
</comment>